<dbReference type="AlphaFoldDB" id="A0A9W6SCF1"/>
<dbReference type="InterPro" id="IPR013752">
    <property type="entry name" value="KPA_reductase"/>
</dbReference>
<dbReference type="FunFam" id="1.10.1040.10:FF:000017">
    <property type="entry name" value="2-dehydropantoate 2-reductase"/>
    <property type="match status" value="1"/>
</dbReference>
<keyword evidence="2 4" id="KW-0521">NADP</keyword>
<dbReference type="GO" id="GO:0015940">
    <property type="term" value="P:pantothenate biosynthetic process"/>
    <property type="evidence" value="ECO:0007669"/>
    <property type="project" value="UniProtKB-KW"/>
</dbReference>
<keyword evidence="3 4" id="KW-0560">Oxidoreductase</keyword>
<evidence type="ECO:0000256" key="4">
    <source>
        <dbReference type="RuleBase" id="RU362068"/>
    </source>
</evidence>
<accession>A0A9W6SCF1</accession>
<comment type="caution">
    <text evidence="7">The sequence shown here is derived from an EMBL/GenBank/DDBJ whole genome shotgun (WGS) entry which is preliminary data.</text>
</comment>
<name>A0A9W6SCF1_9ACTN</name>
<dbReference type="PANTHER" id="PTHR21708:SF26">
    <property type="entry name" value="2-DEHYDROPANTOATE 2-REDUCTASE"/>
    <property type="match status" value="1"/>
</dbReference>
<dbReference type="EMBL" id="BSTK01000018">
    <property type="protein sequence ID" value="GLY90993.1"/>
    <property type="molecule type" value="Genomic_DNA"/>
</dbReference>
<dbReference type="SUPFAM" id="SSF48179">
    <property type="entry name" value="6-phosphogluconate dehydrogenase C-terminal domain-like"/>
    <property type="match status" value="1"/>
</dbReference>
<dbReference type="Gene3D" id="1.10.1040.10">
    <property type="entry name" value="N-(1-d-carboxylethyl)-l-norvaline Dehydrogenase, domain 2"/>
    <property type="match status" value="1"/>
</dbReference>
<evidence type="ECO:0000259" key="5">
    <source>
        <dbReference type="Pfam" id="PF02558"/>
    </source>
</evidence>
<dbReference type="InterPro" id="IPR013328">
    <property type="entry name" value="6PGD_dom2"/>
</dbReference>
<dbReference type="SUPFAM" id="SSF51735">
    <property type="entry name" value="NAD(P)-binding Rossmann-fold domains"/>
    <property type="match status" value="1"/>
</dbReference>
<dbReference type="Proteomes" id="UP001165074">
    <property type="component" value="Unassembled WGS sequence"/>
</dbReference>
<sequence>MNAPVAVVGPGSVGLALAARLALHGHPVTLCGRPDSPVVPAIELTEQSTRRSVDVGWGGEPHDVGPVPWVVVTTKLHQTGSAGVWLERLVDRDTLVVAAQNGVDHRERLAPWVPADRVAPALVYFNAERRGRGEVEVRHSGPDLAVGDDGPGRQARLLLGPAGFQVEIAADFTTAAWRKLMVNAVANPVTALTCRRVDVFREPAVRALTRTMLSEVAAVGRAEGASLPDSAVDDVLAWLDARPTGAGSSMLDDRLAGRPLEYDGLLGAVVRRAGSHGLGVPACEAALALISALDGGRPERASALVHITGPSIRESQCRQ</sequence>
<gene>
    <name evidence="7" type="ORF">Airi02_089220</name>
</gene>
<protein>
    <recommendedName>
        <fullName evidence="4">2-dehydropantoate 2-reductase</fullName>
        <ecNumber evidence="4">1.1.1.169</ecNumber>
    </recommendedName>
    <alternativeName>
        <fullName evidence="4">Ketopantoate reductase</fullName>
    </alternativeName>
</protein>
<proteinExistence type="inferred from homology"/>
<dbReference type="InterPro" id="IPR013332">
    <property type="entry name" value="KPR_N"/>
</dbReference>
<dbReference type="Pfam" id="PF02558">
    <property type="entry name" value="ApbA"/>
    <property type="match status" value="1"/>
</dbReference>
<comment type="catalytic activity">
    <reaction evidence="4">
        <text>(R)-pantoate + NADP(+) = 2-dehydropantoate + NADPH + H(+)</text>
        <dbReference type="Rhea" id="RHEA:16233"/>
        <dbReference type="ChEBI" id="CHEBI:11561"/>
        <dbReference type="ChEBI" id="CHEBI:15378"/>
        <dbReference type="ChEBI" id="CHEBI:15980"/>
        <dbReference type="ChEBI" id="CHEBI:57783"/>
        <dbReference type="ChEBI" id="CHEBI:58349"/>
        <dbReference type="EC" id="1.1.1.169"/>
    </reaction>
</comment>
<dbReference type="RefSeq" id="WP_285582263.1">
    <property type="nucleotide sequence ID" value="NZ_BSTK01000018.1"/>
</dbReference>
<keyword evidence="4" id="KW-0566">Pantothenate biosynthesis</keyword>
<evidence type="ECO:0000313" key="8">
    <source>
        <dbReference type="Proteomes" id="UP001165074"/>
    </source>
</evidence>
<evidence type="ECO:0000256" key="2">
    <source>
        <dbReference type="ARBA" id="ARBA00022857"/>
    </source>
</evidence>
<dbReference type="GO" id="GO:0008677">
    <property type="term" value="F:2-dehydropantoate 2-reductase activity"/>
    <property type="evidence" value="ECO:0007669"/>
    <property type="project" value="UniProtKB-EC"/>
</dbReference>
<dbReference type="InterPro" id="IPR003710">
    <property type="entry name" value="ApbA"/>
</dbReference>
<dbReference type="InterPro" id="IPR008927">
    <property type="entry name" value="6-PGluconate_DH-like_C_sf"/>
</dbReference>
<reference evidence="7" key="1">
    <citation type="submission" date="2023-03" db="EMBL/GenBank/DDBJ databases">
        <title>Actinoallomurus iriomotensis NBRC 103684.</title>
        <authorList>
            <person name="Ichikawa N."/>
            <person name="Sato H."/>
            <person name="Tonouchi N."/>
        </authorList>
    </citation>
    <scope>NUCLEOTIDE SEQUENCE</scope>
    <source>
        <strain evidence="7">NBRC 103684</strain>
    </source>
</reference>
<dbReference type="InterPro" id="IPR051402">
    <property type="entry name" value="KPR-Related"/>
</dbReference>
<dbReference type="GO" id="GO:0005737">
    <property type="term" value="C:cytoplasm"/>
    <property type="evidence" value="ECO:0007669"/>
    <property type="project" value="TreeGrafter"/>
</dbReference>
<dbReference type="Gene3D" id="3.40.50.720">
    <property type="entry name" value="NAD(P)-binding Rossmann-like Domain"/>
    <property type="match status" value="1"/>
</dbReference>
<keyword evidence="8" id="KW-1185">Reference proteome</keyword>
<organism evidence="7 8">
    <name type="scientific">Actinoallomurus iriomotensis</name>
    <dbReference type="NCBI Taxonomy" id="478107"/>
    <lineage>
        <taxon>Bacteria</taxon>
        <taxon>Bacillati</taxon>
        <taxon>Actinomycetota</taxon>
        <taxon>Actinomycetes</taxon>
        <taxon>Streptosporangiales</taxon>
        <taxon>Thermomonosporaceae</taxon>
        <taxon>Actinoallomurus</taxon>
    </lineage>
</organism>
<dbReference type="Pfam" id="PF08546">
    <property type="entry name" value="ApbA_C"/>
    <property type="match status" value="1"/>
</dbReference>
<dbReference type="PANTHER" id="PTHR21708">
    <property type="entry name" value="PROBABLE 2-DEHYDROPANTOATE 2-REDUCTASE"/>
    <property type="match status" value="1"/>
</dbReference>
<dbReference type="NCBIfam" id="TIGR00745">
    <property type="entry name" value="apbA_panE"/>
    <property type="match status" value="1"/>
</dbReference>
<evidence type="ECO:0000259" key="6">
    <source>
        <dbReference type="Pfam" id="PF08546"/>
    </source>
</evidence>
<feature type="domain" description="Ketopantoate reductase N-terminal" evidence="5">
    <location>
        <begin position="5"/>
        <end position="141"/>
    </location>
</feature>
<comment type="similarity">
    <text evidence="1 4">Belongs to the ketopantoate reductase family.</text>
</comment>
<evidence type="ECO:0000313" key="7">
    <source>
        <dbReference type="EMBL" id="GLY90993.1"/>
    </source>
</evidence>
<evidence type="ECO:0000256" key="3">
    <source>
        <dbReference type="ARBA" id="ARBA00023002"/>
    </source>
</evidence>
<feature type="domain" description="Ketopantoate reductase C-terminal" evidence="6">
    <location>
        <begin position="171"/>
        <end position="293"/>
    </location>
</feature>
<comment type="function">
    <text evidence="4">Catalyzes the NADPH-dependent reduction of ketopantoate into pantoic acid.</text>
</comment>
<dbReference type="EC" id="1.1.1.169" evidence="4"/>
<evidence type="ECO:0000256" key="1">
    <source>
        <dbReference type="ARBA" id="ARBA00007870"/>
    </source>
</evidence>
<comment type="pathway">
    <text evidence="4">Cofactor biosynthesis; (R)-pantothenate biosynthesis; (R)-pantoate from 3-methyl-2-oxobutanoate: step 2/2.</text>
</comment>
<dbReference type="InterPro" id="IPR036291">
    <property type="entry name" value="NAD(P)-bd_dom_sf"/>
</dbReference>
<dbReference type="NCBIfam" id="NF005091">
    <property type="entry name" value="PRK06522.2-2"/>
    <property type="match status" value="1"/>
</dbReference>